<feature type="chain" id="PRO_5035476786" description="Cyanovirin-N domain-containing protein" evidence="1">
    <location>
        <begin position="19"/>
        <end position="214"/>
    </location>
</feature>
<feature type="signal peptide" evidence="1">
    <location>
        <begin position="1"/>
        <end position="18"/>
    </location>
</feature>
<evidence type="ECO:0008006" key="4">
    <source>
        <dbReference type="Google" id="ProtNLM"/>
    </source>
</evidence>
<proteinExistence type="predicted"/>
<reference evidence="2" key="1">
    <citation type="journal article" date="2021" name="Nat. Commun.">
        <title>Genetic determinants of endophytism in the Arabidopsis root mycobiome.</title>
        <authorList>
            <person name="Mesny F."/>
            <person name="Miyauchi S."/>
            <person name="Thiergart T."/>
            <person name="Pickel B."/>
            <person name="Atanasova L."/>
            <person name="Karlsson M."/>
            <person name="Huettel B."/>
            <person name="Barry K.W."/>
            <person name="Haridas S."/>
            <person name="Chen C."/>
            <person name="Bauer D."/>
            <person name="Andreopoulos W."/>
            <person name="Pangilinan J."/>
            <person name="LaButti K."/>
            <person name="Riley R."/>
            <person name="Lipzen A."/>
            <person name="Clum A."/>
            <person name="Drula E."/>
            <person name="Henrissat B."/>
            <person name="Kohler A."/>
            <person name="Grigoriev I.V."/>
            <person name="Martin F.M."/>
            <person name="Hacquard S."/>
        </authorList>
    </citation>
    <scope>NUCLEOTIDE SEQUENCE</scope>
    <source>
        <strain evidence="2">MPI-CAGE-CH-0235</strain>
    </source>
</reference>
<evidence type="ECO:0000313" key="2">
    <source>
        <dbReference type="EMBL" id="KAH7311210.1"/>
    </source>
</evidence>
<name>A0A8K0SQ91_9HYPO</name>
<protein>
    <recommendedName>
        <fullName evidence="4">Cyanovirin-N domain-containing protein</fullName>
    </recommendedName>
</protein>
<keyword evidence="1" id="KW-0732">Signal</keyword>
<evidence type="ECO:0000313" key="3">
    <source>
        <dbReference type="Proteomes" id="UP000813444"/>
    </source>
</evidence>
<dbReference type="AlphaFoldDB" id="A0A8K0SQ91"/>
<dbReference type="EMBL" id="JAGPNK010000011">
    <property type="protein sequence ID" value="KAH7311210.1"/>
    <property type="molecule type" value="Genomic_DNA"/>
</dbReference>
<evidence type="ECO:0000256" key="1">
    <source>
        <dbReference type="SAM" id="SignalP"/>
    </source>
</evidence>
<dbReference type="OrthoDB" id="3432828at2759"/>
<sequence>MKLLNLAVASLLTRAVLAIPATPDAPATTPEALATTPEVDGPVASEIVETGITADGVPYTITESFRKLTDEEIEEAQASASKGETTSITKRQSNGTGFNCNQEWNRRLCFCTGAIAGTNEVWQGMSNLCNAIADGPGLWGHTEGLRILWLPHANIETRIRNWSGDTYKPSYSSCLDTFVSLRAFCQEPWLTHKGGYWDRPPGHPVRYEFDVNGR</sequence>
<gene>
    <name evidence="2" type="ORF">B0I35DRAFT_481204</name>
</gene>
<comment type="caution">
    <text evidence="2">The sequence shown here is derived from an EMBL/GenBank/DDBJ whole genome shotgun (WGS) entry which is preliminary data.</text>
</comment>
<keyword evidence="3" id="KW-1185">Reference proteome</keyword>
<dbReference type="Proteomes" id="UP000813444">
    <property type="component" value="Unassembled WGS sequence"/>
</dbReference>
<organism evidence="2 3">
    <name type="scientific">Stachybotrys elegans</name>
    <dbReference type="NCBI Taxonomy" id="80388"/>
    <lineage>
        <taxon>Eukaryota</taxon>
        <taxon>Fungi</taxon>
        <taxon>Dikarya</taxon>
        <taxon>Ascomycota</taxon>
        <taxon>Pezizomycotina</taxon>
        <taxon>Sordariomycetes</taxon>
        <taxon>Hypocreomycetidae</taxon>
        <taxon>Hypocreales</taxon>
        <taxon>Stachybotryaceae</taxon>
        <taxon>Stachybotrys</taxon>
    </lineage>
</organism>
<accession>A0A8K0SQ91</accession>